<dbReference type="EMBL" id="LN890973">
    <property type="protein sequence ID" value="CUS13388.1"/>
    <property type="molecule type" value="Genomic_DNA"/>
</dbReference>
<dbReference type="PANTHER" id="PTHR43591">
    <property type="entry name" value="METHYLTRANSFERASE"/>
    <property type="match status" value="1"/>
</dbReference>
<dbReference type="GO" id="GO:0008168">
    <property type="term" value="F:methyltransferase activity"/>
    <property type="evidence" value="ECO:0007669"/>
    <property type="project" value="TreeGrafter"/>
</dbReference>
<evidence type="ECO:0000313" key="2">
    <source>
        <dbReference type="EMBL" id="CUS13388.1"/>
    </source>
</evidence>
<dbReference type="Proteomes" id="UP001412239">
    <property type="component" value="Unassembled WGS sequence"/>
</dbReference>
<accession>A0A292Q3D9</accession>
<dbReference type="AlphaFoldDB" id="A0A292Q3D9"/>
<feature type="compositionally biased region" description="Polar residues" evidence="1">
    <location>
        <begin position="18"/>
        <end position="27"/>
    </location>
</feature>
<proteinExistence type="predicted"/>
<feature type="region of interest" description="Disordered" evidence="1">
    <location>
        <begin position="1"/>
        <end position="49"/>
    </location>
</feature>
<gene>
    <name evidence="2" type="ORF">GSTUAT00002487001</name>
</gene>
<name>A0A292Q3D9_9PEZI</name>
<evidence type="ECO:0000256" key="1">
    <source>
        <dbReference type="SAM" id="MobiDB-lite"/>
    </source>
</evidence>
<dbReference type="SUPFAM" id="SSF53335">
    <property type="entry name" value="S-adenosyl-L-methionine-dependent methyltransferases"/>
    <property type="match status" value="1"/>
</dbReference>
<dbReference type="InterPro" id="IPR029063">
    <property type="entry name" value="SAM-dependent_MTases_sf"/>
</dbReference>
<dbReference type="PANTHER" id="PTHR43591:SF10">
    <property type="entry name" value="ABC TRANSMEMBRANE TYPE-1 DOMAIN-CONTAINING PROTEIN-RELATED"/>
    <property type="match status" value="1"/>
</dbReference>
<reference evidence="2" key="1">
    <citation type="submission" date="2015-10" db="EMBL/GenBank/DDBJ databases">
        <authorList>
            <person name="Regsiter A."/>
            <person name="william w."/>
        </authorList>
    </citation>
    <scope>NUCLEOTIDE SEQUENCE</scope>
    <source>
        <strain evidence="2">Montdore</strain>
    </source>
</reference>
<sequence length="351" mass="39503">MSSLPSPNIAPNVETGLLTGSSSQEGLQNHPMEADSTASDASDDHGIGDDLSTYTASLASTVSDYQYENGRRYNGYRRGNYVFPNDQQEIERLHLQHHMISVLFSGRLHWAPIDPNPQRILDIGTGTGSWAVDIADMYPSAHVIGTDLSPIQSHWVPPNLVYEIDDAESEWTYKRDSFDLVHTRFLTGAFADWPKFTERSFRALKPGGWIECQEIESRILSDDGTLPPDSALAKWSQLLIEAAETYGRSVMAAAKLADWMEDAGYVNVTNRCFKIPNNAWPKNPKMKEVGMYQMVNFLDGLQALTMALFTRALRWTAAEVESFLVEVRKDIKNKHIHSYTNFYVAYGQKPE</sequence>
<keyword evidence="3" id="KW-1185">Reference proteome</keyword>
<dbReference type="Gene3D" id="3.40.50.150">
    <property type="entry name" value="Vaccinia Virus protein VP39"/>
    <property type="match status" value="1"/>
</dbReference>
<evidence type="ECO:0000313" key="3">
    <source>
        <dbReference type="Proteomes" id="UP001412239"/>
    </source>
</evidence>
<protein>
    <recommendedName>
        <fullName evidence="4">Methyltransferase domain-containing protein</fullName>
    </recommendedName>
</protein>
<organism evidence="2 3">
    <name type="scientific">Tuber aestivum</name>
    <name type="common">summer truffle</name>
    <dbReference type="NCBI Taxonomy" id="59557"/>
    <lineage>
        <taxon>Eukaryota</taxon>
        <taxon>Fungi</taxon>
        <taxon>Dikarya</taxon>
        <taxon>Ascomycota</taxon>
        <taxon>Pezizomycotina</taxon>
        <taxon>Pezizomycetes</taxon>
        <taxon>Pezizales</taxon>
        <taxon>Tuberaceae</taxon>
        <taxon>Tuber</taxon>
    </lineage>
</organism>
<evidence type="ECO:0008006" key="4">
    <source>
        <dbReference type="Google" id="ProtNLM"/>
    </source>
</evidence>
<dbReference type="CDD" id="cd02440">
    <property type="entry name" value="AdoMet_MTases"/>
    <property type="match status" value="1"/>
</dbReference>
<dbReference type="Pfam" id="PF13489">
    <property type="entry name" value="Methyltransf_23"/>
    <property type="match status" value="1"/>
</dbReference>